<sequence length="237" mass="26966">MLKNTRLFKIFAKDSMNHALFITGIGAVVAILIIIWQLLPFVPHNTLMADGGKITAFKDRVIIFEGVLAFLIALVLGARMFISSAKSWNKSKYVLLPARIDQLVIWNLVGRFIVNIFAMMVTGIVFLGLEWLMNSNYHDEIMDILTSVTIYHVGAFFDGIISLYLFVNLAVVTNNWLMGFVSDKWQQRAKIFGLILMIFILGYGLSWVPDSWIVDIIADIGMLGLIWYLLRYHNEAK</sequence>
<feature type="transmembrane region" description="Helical" evidence="1">
    <location>
        <begin position="103"/>
        <end position="129"/>
    </location>
</feature>
<name>A0A4Y4FZ20_WEIHE</name>
<feature type="transmembrane region" description="Helical" evidence="1">
    <location>
        <begin position="62"/>
        <end position="82"/>
    </location>
</feature>
<keyword evidence="1" id="KW-0812">Transmembrane</keyword>
<evidence type="ECO:0000313" key="3">
    <source>
        <dbReference type="EMBL" id="SCB73879.1"/>
    </source>
</evidence>
<dbReference type="Proteomes" id="UP000585749">
    <property type="component" value="Unassembled WGS sequence"/>
</dbReference>
<evidence type="ECO:0000313" key="2">
    <source>
        <dbReference type="EMBL" id="NKY66457.1"/>
    </source>
</evidence>
<proteinExistence type="predicted"/>
<feature type="transmembrane region" description="Helical" evidence="1">
    <location>
        <begin position="20"/>
        <end position="42"/>
    </location>
</feature>
<feature type="transmembrane region" description="Helical" evidence="1">
    <location>
        <begin position="189"/>
        <end position="206"/>
    </location>
</feature>
<dbReference type="EMBL" id="FMAW01000001">
    <property type="protein sequence ID" value="SCB73879.1"/>
    <property type="molecule type" value="Genomic_DNA"/>
</dbReference>
<dbReference type="AlphaFoldDB" id="A0A4Y4FZ20"/>
<keyword evidence="4" id="KW-1185">Reference proteome</keyword>
<evidence type="ECO:0000313" key="4">
    <source>
        <dbReference type="Proteomes" id="UP000182448"/>
    </source>
</evidence>
<feature type="transmembrane region" description="Helical" evidence="1">
    <location>
        <begin position="212"/>
        <end position="230"/>
    </location>
</feature>
<dbReference type="OrthoDB" id="2149336at2"/>
<reference evidence="2 5" key="2">
    <citation type="submission" date="2020-04" db="EMBL/GenBank/DDBJ databases">
        <title>MicrobeNet Type strains.</title>
        <authorList>
            <person name="Nicholson A.C."/>
        </authorList>
    </citation>
    <scope>NUCLEOTIDE SEQUENCE [LARGE SCALE GENOMIC DNA]</scope>
    <source>
        <strain evidence="2 5">CCUG 33494</strain>
    </source>
</reference>
<dbReference type="Proteomes" id="UP000182448">
    <property type="component" value="Unassembled WGS sequence"/>
</dbReference>
<keyword evidence="1" id="KW-0472">Membrane</keyword>
<dbReference type="EMBL" id="JAAXPM010000001">
    <property type="protein sequence ID" value="NKY66457.1"/>
    <property type="molecule type" value="Genomic_DNA"/>
</dbReference>
<reference evidence="3 4" key="1">
    <citation type="submission" date="2016-08" db="EMBL/GenBank/DDBJ databases">
        <authorList>
            <person name="Varghese N."/>
            <person name="Submissions Spin"/>
        </authorList>
    </citation>
    <scope>NUCLEOTIDE SEQUENCE [LARGE SCALE GENOMIC DNA]</scope>
    <source>
        <strain evidence="3 4">R-53116</strain>
    </source>
</reference>
<gene>
    <name evidence="3" type="ORF">GA0061075_101139</name>
    <name evidence="2" type="ORF">HF960_01905</name>
</gene>
<dbReference type="RefSeq" id="WP_074426676.1">
    <property type="nucleotide sequence ID" value="NZ_BJEG01000001.1"/>
</dbReference>
<dbReference type="GeneID" id="72423542"/>
<feature type="transmembrane region" description="Helical" evidence="1">
    <location>
        <begin position="149"/>
        <end position="177"/>
    </location>
</feature>
<protein>
    <submittedName>
        <fullName evidence="2">Uncharacterized protein</fullName>
    </submittedName>
</protein>
<evidence type="ECO:0000313" key="5">
    <source>
        <dbReference type="Proteomes" id="UP000585749"/>
    </source>
</evidence>
<organism evidence="2 5">
    <name type="scientific">Weissella hellenica</name>
    <dbReference type="NCBI Taxonomy" id="46256"/>
    <lineage>
        <taxon>Bacteria</taxon>
        <taxon>Bacillati</taxon>
        <taxon>Bacillota</taxon>
        <taxon>Bacilli</taxon>
        <taxon>Lactobacillales</taxon>
        <taxon>Lactobacillaceae</taxon>
        <taxon>Weissella</taxon>
    </lineage>
</organism>
<accession>A0A4Y4FZ20</accession>
<keyword evidence="1" id="KW-1133">Transmembrane helix</keyword>
<evidence type="ECO:0000256" key="1">
    <source>
        <dbReference type="SAM" id="Phobius"/>
    </source>
</evidence>
<comment type="caution">
    <text evidence="2">The sequence shown here is derived from an EMBL/GenBank/DDBJ whole genome shotgun (WGS) entry which is preliminary data.</text>
</comment>